<feature type="compositionally biased region" description="Basic residues" evidence="4">
    <location>
        <begin position="1"/>
        <end position="50"/>
    </location>
</feature>
<dbReference type="Gene3D" id="3.30.70.330">
    <property type="match status" value="3"/>
</dbReference>
<evidence type="ECO:0000256" key="3">
    <source>
        <dbReference type="ARBA" id="ARBA00022884"/>
    </source>
</evidence>
<dbReference type="GO" id="GO:0005634">
    <property type="term" value="C:nucleus"/>
    <property type="evidence" value="ECO:0007669"/>
    <property type="project" value="InterPro"/>
</dbReference>
<evidence type="ECO:0000256" key="4">
    <source>
        <dbReference type="SAM" id="MobiDB-lite"/>
    </source>
</evidence>
<dbReference type="GeneTree" id="ENSGT00940000154468"/>
<dbReference type="Proteomes" id="UP001108240">
    <property type="component" value="Unplaced"/>
</dbReference>
<dbReference type="AlphaFoldDB" id="A0A8C0YGG8"/>
<dbReference type="PANTHER" id="PTHR48036">
    <property type="entry name" value="SPLICING FACTOR (PAD-1), PUTATIVE (AFU_ORTHOLOGUE AFUA_1G15810)-RELATED"/>
    <property type="match status" value="1"/>
</dbReference>
<keyword evidence="3" id="KW-0694">RNA-binding</keyword>
<dbReference type="SUPFAM" id="SSF54928">
    <property type="entry name" value="RNA-binding domain, RBD"/>
    <property type="match status" value="2"/>
</dbReference>
<protein>
    <submittedName>
        <fullName evidence="6">RNA binding motif protein 39a</fullName>
    </submittedName>
</protein>
<dbReference type="NCBIfam" id="TIGR01622">
    <property type="entry name" value="SF-CC1"/>
    <property type="match status" value="1"/>
</dbReference>
<keyword evidence="2" id="KW-0677">Repeat</keyword>
<dbReference type="Pfam" id="PF15519">
    <property type="entry name" value="RBM39linker"/>
    <property type="match status" value="1"/>
</dbReference>
<evidence type="ECO:0000313" key="7">
    <source>
        <dbReference type="Proteomes" id="UP001108240"/>
    </source>
</evidence>
<evidence type="ECO:0000259" key="5">
    <source>
        <dbReference type="PROSITE" id="PS50102"/>
    </source>
</evidence>
<dbReference type="GO" id="GO:0003723">
    <property type="term" value="F:RNA binding"/>
    <property type="evidence" value="ECO:0007669"/>
    <property type="project" value="UniProtKB-UniRule"/>
</dbReference>
<dbReference type="CDD" id="cd12284">
    <property type="entry name" value="RRM2_RBM23_RBM39"/>
    <property type="match status" value="1"/>
</dbReference>
<dbReference type="GO" id="GO:0006397">
    <property type="term" value="P:mRNA processing"/>
    <property type="evidence" value="ECO:0007669"/>
    <property type="project" value="InterPro"/>
</dbReference>
<reference evidence="6" key="1">
    <citation type="submission" date="2025-08" db="UniProtKB">
        <authorList>
            <consortium name="Ensembl"/>
        </authorList>
    </citation>
    <scope>IDENTIFICATION</scope>
</reference>
<dbReference type="Pfam" id="PF00076">
    <property type="entry name" value="RRM_1"/>
    <property type="match status" value="2"/>
</dbReference>
<sequence length="472" mass="52814">KKKSKSRSRSRSRERKRSRSHDRKKSHDRRRSRSKDRKRSRSRERRRSRSKSRERGGRYRAPLYVAIFVIHCLFLSFANRQPIDNLTPEERDARTVFCMQLAARIRPRDLEEFFSAVGKVRDVRIISDRNSRRSKGIAYIEFVDTTSVPLAIGLSGQRLLGVPIIVQASQAEKNRAAALANNLQKGSSGPMRLYVGSLHFNITEDMLRGIFEPFGRIDSIQLMMDSETGRSKGYGFITFADAECAKKALEQLNGFELAGRPMKVGHVTERTDASTASSFLDNDELERTGIDLGTTGRLQLMARLAEGTGLQIPPAAQQALQMSGLWGFKLTSISFLSAAMNPGLSFNINVPTNQALNLPSQPIATHCFQLSNMFNPNSENDPGWEVEIQDDVIEECNKHGGVIHIYVDKKSAEGNVYVKCPSIPAAMAAVSALHGRWFGGKMITAAYVPLPTYHNLFPESVQATQLLMPSRR</sequence>
<dbReference type="InterPro" id="IPR000504">
    <property type="entry name" value="RRM_dom"/>
</dbReference>
<dbReference type="FunFam" id="3.30.70.330:FF:000080">
    <property type="entry name" value="RNA-binding protein 39 isoform X1"/>
    <property type="match status" value="1"/>
</dbReference>
<evidence type="ECO:0000313" key="6">
    <source>
        <dbReference type="Ensembl" id="ENSCCRP00000004553.2"/>
    </source>
</evidence>
<dbReference type="InterPro" id="IPR006509">
    <property type="entry name" value="RBM39_SF"/>
</dbReference>
<accession>A0A8C0YGG8</accession>
<dbReference type="SMART" id="SM00360">
    <property type="entry name" value="RRM"/>
    <property type="match status" value="3"/>
</dbReference>
<organism evidence="6 7">
    <name type="scientific">Cyprinus carpio carpio</name>
    <dbReference type="NCBI Taxonomy" id="630221"/>
    <lineage>
        <taxon>Eukaryota</taxon>
        <taxon>Metazoa</taxon>
        <taxon>Chordata</taxon>
        <taxon>Craniata</taxon>
        <taxon>Vertebrata</taxon>
        <taxon>Euteleostomi</taxon>
        <taxon>Actinopterygii</taxon>
        <taxon>Neopterygii</taxon>
        <taxon>Teleostei</taxon>
        <taxon>Ostariophysi</taxon>
        <taxon>Cypriniformes</taxon>
        <taxon>Cyprinidae</taxon>
        <taxon>Cyprininae</taxon>
        <taxon>Cyprinus</taxon>
    </lineage>
</organism>
<reference evidence="6" key="2">
    <citation type="submission" date="2025-09" db="UniProtKB">
        <authorList>
            <consortium name="Ensembl"/>
        </authorList>
    </citation>
    <scope>IDENTIFICATION</scope>
</reference>
<name>A0A8C0YGG8_CYPCA</name>
<evidence type="ECO:0000256" key="2">
    <source>
        <dbReference type="ARBA" id="ARBA00022737"/>
    </source>
</evidence>
<keyword evidence="7" id="KW-1185">Reference proteome</keyword>
<dbReference type="Ensembl" id="ENSCCRT00000005018.2">
    <property type="protein sequence ID" value="ENSCCRP00000004553.2"/>
    <property type="gene ID" value="ENSCCRG00000059102.1"/>
</dbReference>
<dbReference type="InterPro" id="IPR012677">
    <property type="entry name" value="Nucleotide-bd_a/b_plait_sf"/>
</dbReference>
<keyword evidence="1" id="KW-0597">Phosphoprotein</keyword>
<feature type="domain" description="RRM" evidence="5">
    <location>
        <begin position="191"/>
        <end position="269"/>
    </location>
</feature>
<feature type="region of interest" description="Disordered" evidence="4">
    <location>
        <begin position="1"/>
        <end position="55"/>
    </location>
</feature>
<dbReference type="InterPro" id="IPR029123">
    <property type="entry name" value="RBM39_linker"/>
</dbReference>
<feature type="domain" description="RRM" evidence="5">
    <location>
        <begin position="94"/>
        <end position="171"/>
    </location>
</feature>
<dbReference type="FunFam" id="3.30.70.330:FF:000090">
    <property type="entry name" value="RNA-binding protein 39 isoform X1"/>
    <property type="match status" value="1"/>
</dbReference>
<dbReference type="InterPro" id="IPR035979">
    <property type="entry name" value="RBD_domain_sf"/>
</dbReference>
<dbReference type="PROSITE" id="PS50102">
    <property type="entry name" value="RRM"/>
    <property type="match status" value="2"/>
</dbReference>
<evidence type="ECO:0000256" key="1">
    <source>
        <dbReference type="ARBA" id="ARBA00022553"/>
    </source>
</evidence>
<dbReference type="CDD" id="cd12537">
    <property type="entry name" value="RRM1_RBM23"/>
    <property type="match status" value="1"/>
</dbReference>
<dbReference type="CDD" id="cd12285">
    <property type="entry name" value="RRM3_RBM39_like"/>
    <property type="match status" value="1"/>
</dbReference>
<accession>A0A8C2HHP7</accession>
<dbReference type="FunFam" id="3.30.70.330:FF:000135">
    <property type="entry name" value="RNA-binding protein 39 isoform X2"/>
    <property type="match status" value="1"/>
</dbReference>
<proteinExistence type="predicted"/>